<evidence type="ECO:0000313" key="2">
    <source>
        <dbReference type="EMBL" id="RKI90621.1"/>
    </source>
</evidence>
<proteinExistence type="predicted"/>
<dbReference type="OrthoDB" id="319764at2"/>
<evidence type="ECO:0000313" key="3">
    <source>
        <dbReference type="Proteomes" id="UP000280696"/>
    </source>
</evidence>
<dbReference type="EMBL" id="RAYQ01000013">
    <property type="protein sequence ID" value="RKI90621.1"/>
    <property type="molecule type" value="Genomic_DNA"/>
</dbReference>
<evidence type="ECO:0000259" key="1">
    <source>
        <dbReference type="Pfam" id="PF02129"/>
    </source>
</evidence>
<dbReference type="InterPro" id="IPR029058">
    <property type="entry name" value="AB_hydrolase_fold"/>
</dbReference>
<dbReference type="Proteomes" id="UP000280696">
    <property type="component" value="Unassembled WGS sequence"/>
</dbReference>
<accession>A0A3A9AST2</accession>
<dbReference type="GO" id="GO:0016787">
    <property type="term" value="F:hydrolase activity"/>
    <property type="evidence" value="ECO:0007669"/>
    <property type="project" value="InterPro"/>
</dbReference>
<sequence length="171" mass="20091">MENAGYPVNADYLASCRFQPHVEVDEKLWGKRLDWYRKWVTGTNESDAYWNTGLWGLLKEIPSRVKVPVYIGEGWYDHHLGSAIETYRRLSDECKKKSRFLIGAWDHNFNVAVEGHQGEHFENDDVLRAFYWFYQLLVEEKEPQGSVDTYIIGDDSREVFCSRGRITEKMS</sequence>
<protein>
    <recommendedName>
        <fullName evidence="1">Xaa-Pro dipeptidyl-peptidase-like domain-containing protein</fullName>
    </recommendedName>
</protein>
<keyword evidence="3" id="KW-1185">Reference proteome</keyword>
<feature type="domain" description="Xaa-Pro dipeptidyl-peptidase-like" evidence="1">
    <location>
        <begin position="32"/>
        <end position="107"/>
    </location>
</feature>
<dbReference type="AlphaFoldDB" id="A0A3A9AST2"/>
<organism evidence="2 3">
    <name type="scientific">Parablautia intestinalis</name>
    <dbReference type="NCBI Taxonomy" id="2320100"/>
    <lineage>
        <taxon>Bacteria</taxon>
        <taxon>Bacillati</taxon>
        <taxon>Bacillota</taxon>
        <taxon>Clostridia</taxon>
        <taxon>Lachnospirales</taxon>
        <taxon>Lachnospiraceae</taxon>
        <taxon>Parablautia</taxon>
    </lineage>
</organism>
<name>A0A3A9AST2_9FIRM</name>
<reference evidence="2 3" key="1">
    <citation type="submission" date="2018-09" db="EMBL/GenBank/DDBJ databases">
        <title>Murine metabolic-syndrome-specific gut microbial biobank.</title>
        <authorList>
            <person name="Liu C."/>
        </authorList>
    </citation>
    <scope>NUCLEOTIDE SEQUENCE [LARGE SCALE GENOMIC DNA]</scope>
    <source>
        <strain evidence="2 3">0.1xD8-82</strain>
    </source>
</reference>
<comment type="caution">
    <text evidence="2">The sequence shown here is derived from an EMBL/GenBank/DDBJ whole genome shotgun (WGS) entry which is preliminary data.</text>
</comment>
<dbReference type="Gene3D" id="3.40.50.1820">
    <property type="entry name" value="alpha/beta hydrolase"/>
    <property type="match status" value="1"/>
</dbReference>
<dbReference type="Pfam" id="PF02129">
    <property type="entry name" value="Peptidase_S15"/>
    <property type="match status" value="1"/>
</dbReference>
<dbReference type="RefSeq" id="WP_120470287.1">
    <property type="nucleotide sequence ID" value="NZ_RAYQ01000013.1"/>
</dbReference>
<dbReference type="InterPro" id="IPR000383">
    <property type="entry name" value="Xaa-Pro-like_dom"/>
</dbReference>
<gene>
    <name evidence="2" type="ORF">D7V94_12545</name>
</gene>